<dbReference type="AlphaFoldDB" id="A0A1M4VVI4"/>
<dbReference type="GO" id="GO:0016020">
    <property type="term" value="C:membrane"/>
    <property type="evidence" value="ECO:0007669"/>
    <property type="project" value="InterPro"/>
</dbReference>
<dbReference type="STRING" id="1346286.SAMN05444362_10252"/>
<keyword evidence="3" id="KW-0418">Kinase</keyword>
<evidence type="ECO:0000313" key="4">
    <source>
        <dbReference type="Proteomes" id="UP000184480"/>
    </source>
</evidence>
<reference evidence="4" key="1">
    <citation type="submission" date="2016-11" db="EMBL/GenBank/DDBJ databases">
        <authorList>
            <person name="Varghese N."/>
            <person name="Submissions S."/>
        </authorList>
    </citation>
    <scope>NUCLEOTIDE SEQUENCE [LARGE SCALE GENOMIC DNA]</scope>
    <source>
        <strain evidence="4">DSM 27370</strain>
    </source>
</reference>
<keyword evidence="1" id="KW-0812">Transmembrane</keyword>
<feature type="transmembrane region" description="Helical" evidence="1">
    <location>
        <begin position="53"/>
        <end position="73"/>
    </location>
</feature>
<sequence>MQLISKNKYVLLLAGISLIVAILMHLPEIITLIDNDPDNLFYGMSRVDVFSEVVFTIVSLLLLFGLSIFIFNLNGITKLMSWKKTCYTLILVWFLSGLLSRLFFYMHTLGLFPAVEAIAHNYLHPLRDFVIALIVVGSSYIIFLIRHNQRIQADYQALQAESLINKYEALKNQLNPHMMFNSLNTLQSLIPDSPSKAQDYVQELSHVLRYTLQENQNQSVTVREEMEFVQSFIFLLKMRYEDNLIFNVRIDRAYEDCLIPPMAIQLLIENAVKHNEISNRNPLSINIETTEDHLIVSNRIQPKRTPYNGLGIGLSNLDKRYQLMFRKEIDIKKDNQFFSVAIPLI</sequence>
<dbReference type="GO" id="GO:0000155">
    <property type="term" value="F:phosphorelay sensor kinase activity"/>
    <property type="evidence" value="ECO:0007669"/>
    <property type="project" value="InterPro"/>
</dbReference>
<dbReference type="EMBL" id="FQUC01000002">
    <property type="protein sequence ID" value="SHE72930.1"/>
    <property type="molecule type" value="Genomic_DNA"/>
</dbReference>
<accession>A0A1M4VVI4</accession>
<feature type="transmembrane region" description="Helical" evidence="1">
    <location>
        <begin position="126"/>
        <end position="145"/>
    </location>
</feature>
<dbReference type="InterPro" id="IPR010559">
    <property type="entry name" value="Sig_transdc_His_kin_internal"/>
</dbReference>
<protein>
    <submittedName>
        <fullName evidence="3">Histidine kinase</fullName>
    </submittedName>
</protein>
<gene>
    <name evidence="3" type="ORF">SAMN05444362_10252</name>
</gene>
<keyword evidence="1" id="KW-1133">Transmembrane helix</keyword>
<proteinExistence type="predicted"/>
<evidence type="ECO:0000259" key="2">
    <source>
        <dbReference type="Pfam" id="PF06580"/>
    </source>
</evidence>
<dbReference type="InterPro" id="IPR050640">
    <property type="entry name" value="Bact_2-comp_sensor_kinase"/>
</dbReference>
<keyword evidence="3" id="KW-0808">Transferase</keyword>
<dbReference type="Proteomes" id="UP000184480">
    <property type="component" value="Unassembled WGS sequence"/>
</dbReference>
<dbReference type="PANTHER" id="PTHR34220:SF7">
    <property type="entry name" value="SENSOR HISTIDINE KINASE YPDA"/>
    <property type="match status" value="1"/>
</dbReference>
<evidence type="ECO:0000256" key="1">
    <source>
        <dbReference type="SAM" id="Phobius"/>
    </source>
</evidence>
<dbReference type="OrthoDB" id="9809908at2"/>
<name>A0A1M4VVI4_9BACT</name>
<feature type="transmembrane region" description="Helical" evidence="1">
    <location>
        <begin position="85"/>
        <end position="106"/>
    </location>
</feature>
<keyword evidence="1" id="KW-0472">Membrane</keyword>
<keyword evidence="4" id="KW-1185">Reference proteome</keyword>
<feature type="transmembrane region" description="Helical" evidence="1">
    <location>
        <begin position="9"/>
        <end position="33"/>
    </location>
</feature>
<evidence type="ECO:0000313" key="3">
    <source>
        <dbReference type="EMBL" id="SHE72930.1"/>
    </source>
</evidence>
<dbReference type="PANTHER" id="PTHR34220">
    <property type="entry name" value="SENSOR HISTIDINE KINASE YPDA"/>
    <property type="match status" value="1"/>
</dbReference>
<feature type="domain" description="Signal transduction histidine kinase internal region" evidence="2">
    <location>
        <begin position="166"/>
        <end position="244"/>
    </location>
</feature>
<dbReference type="RefSeq" id="WP_062176831.1">
    <property type="nucleotide sequence ID" value="NZ_BBXL01000002.1"/>
</dbReference>
<organism evidence="3 4">
    <name type="scientific">Dysgonomonas macrotermitis</name>
    <dbReference type="NCBI Taxonomy" id="1346286"/>
    <lineage>
        <taxon>Bacteria</taxon>
        <taxon>Pseudomonadati</taxon>
        <taxon>Bacteroidota</taxon>
        <taxon>Bacteroidia</taxon>
        <taxon>Bacteroidales</taxon>
        <taxon>Dysgonomonadaceae</taxon>
        <taxon>Dysgonomonas</taxon>
    </lineage>
</organism>
<dbReference type="Pfam" id="PF06580">
    <property type="entry name" value="His_kinase"/>
    <property type="match status" value="1"/>
</dbReference>